<reference evidence="2" key="1">
    <citation type="submission" date="2022-07" db="EMBL/GenBank/DDBJ databases">
        <title>Taxonomy of Aspergillus series Nigri: significant species reduction supported by multi-species coalescent approaches.</title>
        <authorList>
            <person name="Bian C."/>
            <person name="Kusuya Y."/>
            <person name="Sklenar F."/>
            <person name="D'hooge E."/>
            <person name="Yaguchi T."/>
            <person name="Takahashi H."/>
            <person name="Hubka V."/>
        </authorList>
    </citation>
    <scope>NUCLEOTIDE SEQUENCE</scope>
    <source>
        <strain evidence="2">CBS 733.88</strain>
    </source>
</reference>
<dbReference type="Pfam" id="PF23584">
    <property type="entry name" value="DUF7136"/>
    <property type="match status" value="1"/>
</dbReference>
<protein>
    <recommendedName>
        <fullName evidence="1">DUF7136 domain-containing protein</fullName>
    </recommendedName>
</protein>
<dbReference type="EMBL" id="BROQ01000085">
    <property type="protein sequence ID" value="GKZ24397.1"/>
    <property type="molecule type" value="Genomic_DNA"/>
</dbReference>
<evidence type="ECO:0000313" key="3">
    <source>
        <dbReference type="Proteomes" id="UP001143548"/>
    </source>
</evidence>
<accession>A0A9W6DRI0</accession>
<gene>
    <name evidence="2" type="ORF">AbraCBS73388_011210</name>
</gene>
<dbReference type="AlphaFoldDB" id="A0A9W6DRI0"/>
<dbReference type="InterPro" id="IPR055560">
    <property type="entry name" value="DUF7136"/>
</dbReference>
<evidence type="ECO:0000259" key="1">
    <source>
        <dbReference type="Pfam" id="PF23584"/>
    </source>
</evidence>
<sequence length="274" mass="28832">MSDDTADVAPAIFEVDLIFPRNETYTPQALMPIVFALQNPSLASPLEATIYWGLREGNNWSAPGSITDAGFELFTLNATSSGPHFVTSFVNTLAYPDGPWSFTWTLQITNCSLAETASCSGSESANCSLAYNPNQVITVNNAILFNVSQSGQAPNLQAASSSDMCDAMEAYAFNVTSTKEECGFLGPSPTTNPCAATVNASAASSIWADATAYACDPRRHSAYPNITCPLPSSKSNGAGQFGMVATSTLLTLLTIVTGLIHLDGVVYKRPAIGA</sequence>
<comment type="caution">
    <text evidence="2">The sequence shown here is derived from an EMBL/GenBank/DDBJ whole genome shotgun (WGS) entry which is preliminary data.</text>
</comment>
<feature type="domain" description="DUF7136" evidence="1">
    <location>
        <begin position="9"/>
        <end position="228"/>
    </location>
</feature>
<name>A0A9W6DRI0_9EURO</name>
<organism evidence="2 3">
    <name type="scientific">Aspergillus brasiliensis</name>
    <dbReference type="NCBI Taxonomy" id="319629"/>
    <lineage>
        <taxon>Eukaryota</taxon>
        <taxon>Fungi</taxon>
        <taxon>Dikarya</taxon>
        <taxon>Ascomycota</taxon>
        <taxon>Pezizomycotina</taxon>
        <taxon>Eurotiomycetes</taxon>
        <taxon>Eurotiomycetidae</taxon>
        <taxon>Eurotiales</taxon>
        <taxon>Aspergillaceae</taxon>
        <taxon>Aspergillus</taxon>
        <taxon>Aspergillus subgen. Circumdati</taxon>
    </lineage>
</organism>
<dbReference type="Proteomes" id="UP001143548">
    <property type="component" value="Unassembled WGS sequence"/>
</dbReference>
<proteinExistence type="predicted"/>
<evidence type="ECO:0000313" key="2">
    <source>
        <dbReference type="EMBL" id="GKZ24397.1"/>
    </source>
</evidence>